<dbReference type="EMBL" id="FXAU01000005">
    <property type="protein sequence ID" value="SMG39178.1"/>
    <property type="molecule type" value="Genomic_DNA"/>
</dbReference>
<reference evidence="1 2" key="1">
    <citation type="submission" date="2017-04" db="EMBL/GenBank/DDBJ databases">
        <authorList>
            <person name="Afonso C.L."/>
            <person name="Miller P.J."/>
            <person name="Scott M.A."/>
            <person name="Spackman E."/>
            <person name="Goraichik I."/>
            <person name="Dimitrov K.M."/>
            <person name="Suarez D.L."/>
            <person name="Swayne D.E."/>
        </authorList>
    </citation>
    <scope>NUCLEOTIDE SEQUENCE [LARGE SCALE GENOMIC DNA]</scope>
    <source>
        <strain evidence="1 2">DSM 22418</strain>
    </source>
</reference>
<name>A0A1X7KF73_9SPHI</name>
<evidence type="ECO:0000313" key="1">
    <source>
        <dbReference type="EMBL" id="SMG39178.1"/>
    </source>
</evidence>
<evidence type="ECO:0000313" key="2">
    <source>
        <dbReference type="Proteomes" id="UP000192980"/>
    </source>
</evidence>
<sequence length="47" mass="5557">MAFSLCFYIPQQREEAYYLSGNAPTKKEPTLLQALILKQNILLWVRR</sequence>
<protein>
    <submittedName>
        <fullName evidence="1">Uncharacterized protein</fullName>
    </submittedName>
</protein>
<dbReference type="Proteomes" id="UP000192980">
    <property type="component" value="Unassembled WGS sequence"/>
</dbReference>
<accession>A0A1X7KF73</accession>
<keyword evidence="2" id="KW-1185">Reference proteome</keyword>
<gene>
    <name evidence="1" type="ORF">SAMN05660862_2750</name>
</gene>
<proteinExistence type="predicted"/>
<dbReference type="AlphaFoldDB" id="A0A1X7KF73"/>
<organism evidence="1 2">
    <name type="scientific">Sphingobacterium psychroaquaticum</name>
    <dbReference type="NCBI Taxonomy" id="561061"/>
    <lineage>
        <taxon>Bacteria</taxon>
        <taxon>Pseudomonadati</taxon>
        <taxon>Bacteroidota</taxon>
        <taxon>Sphingobacteriia</taxon>
        <taxon>Sphingobacteriales</taxon>
        <taxon>Sphingobacteriaceae</taxon>
        <taxon>Sphingobacterium</taxon>
    </lineage>
</organism>